<dbReference type="AlphaFoldDB" id="A0A843U768"/>
<reference evidence="2" key="1">
    <citation type="submission" date="2017-07" db="EMBL/GenBank/DDBJ databases">
        <title>Taro Niue Genome Assembly and Annotation.</title>
        <authorList>
            <person name="Atibalentja N."/>
            <person name="Keating K."/>
            <person name="Fields C.J."/>
        </authorList>
    </citation>
    <scope>NUCLEOTIDE SEQUENCE</scope>
    <source>
        <strain evidence="2">Niue_2</strain>
        <tissue evidence="2">Leaf</tissue>
    </source>
</reference>
<evidence type="ECO:0000313" key="3">
    <source>
        <dbReference type="Proteomes" id="UP000652761"/>
    </source>
</evidence>
<feature type="region of interest" description="Disordered" evidence="1">
    <location>
        <begin position="214"/>
        <end position="255"/>
    </location>
</feature>
<evidence type="ECO:0000313" key="2">
    <source>
        <dbReference type="EMBL" id="MQL76129.1"/>
    </source>
</evidence>
<name>A0A843U768_COLES</name>
<evidence type="ECO:0000256" key="1">
    <source>
        <dbReference type="SAM" id="MobiDB-lite"/>
    </source>
</evidence>
<protein>
    <submittedName>
        <fullName evidence="2">Uncharacterized protein</fullName>
    </submittedName>
</protein>
<comment type="caution">
    <text evidence="2">The sequence shown here is derived from an EMBL/GenBank/DDBJ whole genome shotgun (WGS) entry which is preliminary data.</text>
</comment>
<accession>A0A843U768</accession>
<sequence length="255" mass="28168">MEGRRVEHLDKTVELSFFGRLKKEKLESHNPPLREATTPTCLQHLLGHSQLGQPGSQRGQPTTLHRQRGSDDVCEASGGSHSHRECGEWSVDNGKDKTKGQGTSILSEVGVCRFCHGGVDTPSTGVDTMLQALRQKMKKWSSGVDTGSSSVDTSPSSQRTQLTGLYCVSTQPQVVSTLDPVPRRPVWQFWTGGINTHVLGTPNDPTREQAKTILEKGDLSGKEASASRGAKQRRQRENQEKKKEKKRRSSRLQEC</sequence>
<feature type="compositionally biased region" description="Basic and acidic residues" evidence="1">
    <location>
        <begin position="82"/>
        <end position="99"/>
    </location>
</feature>
<feature type="compositionally biased region" description="Low complexity" evidence="1">
    <location>
        <begin position="47"/>
        <end position="57"/>
    </location>
</feature>
<proteinExistence type="predicted"/>
<feature type="region of interest" description="Disordered" evidence="1">
    <location>
        <begin position="47"/>
        <end position="99"/>
    </location>
</feature>
<feature type="compositionally biased region" description="Basic residues" evidence="1">
    <location>
        <begin position="243"/>
        <end position="255"/>
    </location>
</feature>
<gene>
    <name evidence="2" type="ORF">Taro_008519</name>
</gene>
<organism evidence="2 3">
    <name type="scientific">Colocasia esculenta</name>
    <name type="common">Wild taro</name>
    <name type="synonym">Arum esculentum</name>
    <dbReference type="NCBI Taxonomy" id="4460"/>
    <lineage>
        <taxon>Eukaryota</taxon>
        <taxon>Viridiplantae</taxon>
        <taxon>Streptophyta</taxon>
        <taxon>Embryophyta</taxon>
        <taxon>Tracheophyta</taxon>
        <taxon>Spermatophyta</taxon>
        <taxon>Magnoliopsida</taxon>
        <taxon>Liliopsida</taxon>
        <taxon>Araceae</taxon>
        <taxon>Aroideae</taxon>
        <taxon>Colocasieae</taxon>
        <taxon>Colocasia</taxon>
    </lineage>
</organism>
<keyword evidence="3" id="KW-1185">Reference proteome</keyword>
<dbReference type="Proteomes" id="UP000652761">
    <property type="component" value="Unassembled WGS sequence"/>
</dbReference>
<dbReference type="EMBL" id="NMUH01000282">
    <property type="protein sequence ID" value="MQL76129.1"/>
    <property type="molecule type" value="Genomic_DNA"/>
</dbReference>